<proteinExistence type="predicted"/>
<evidence type="ECO:0000313" key="2">
    <source>
        <dbReference type="WBParaSite" id="PgR037_g076_t01"/>
    </source>
</evidence>
<dbReference type="AlphaFoldDB" id="A0A915BFN1"/>
<reference evidence="2" key="1">
    <citation type="submission" date="2022-11" db="UniProtKB">
        <authorList>
            <consortium name="WormBaseParasite"/>
        </authorList>
    </citation>
    <scope>IDENTIFICATION</scope>
</reference>
<evidence type="ECO:0000313" key="1">
    <source>
        <dbReference type="Proteomes" id="UP000887569"/>
    </source>
</evidence>
<name>A0A915BFN1_PARUN</name>
<organism evidence="1 2">
    <name type="scientific">Parascaris univalens</name>
    <name type="common">Nematode worm</name>
    <dbReference type="NCBI Taxonomy" id="6257"/>
    <lineage>
        <taxon>Eukaryota</taxon>
        <taxon>Metazoa</taxon>
        <taxon>Ecdysozoa</taxon>
        <taxon>Nematoda</taxon>
        <taxon>Chromadorea</taxon>
        <taxon>Rhabditida</taxon>
        <taxon>Spirurina</taxon>
        <taxon>Ascaridomorpha</taxon>
        <taxon>Ascaridoidea</taxon>
        <taxon>Ascarididae</taxon>
        <taxon>Parascaris</taxon>
    </lineage>
</organism>
<dbReference type="WBParaSite" id="PgR037_g076_t01">
    <property type="protein sequence ID" value="PgR037_g076_t01"/>
    <property type="gene ID" value="PgR037_g076"/>
</dbReference>
<dbReference type="Proteomes" id="UP000887569">
    <property type="component" value="Unplaced"/>
</dbReference>
<sequence length="113" mass="13209">AFEAVRRNFFSKSTHCPRNPLERGIFVASTKNAENEISFPDELLELHSSGLSNPANYELNNKRYVRICSYFNRIKCSYPLVLPQIRCFYSEIQPLLEMLLARTLHSRELKNEL</sequence>
<accession>A0A915BFN1</accession>
<keyword evidence="1" id="KW-1185">Reference proteome</keyword>
<protein>
    <submittedName>
        <fullName evidence="2">Uncharacterized protein</fullName>
    </submittedName>
</protein>